<evidence type="ECO:0000256" key="2">
    <source>
        <dbReference type="SAM" id="MobiDB-lite"/>
    </source>
</evidence>
<dbReference type="InterPro" id="IPR036388">
    <property type="entry name" value="WH-like_DNA-bd_sf"/>
</dbReference>
<dbReference type="STRING" id="1423725.FC19_GL001542"/>
<dbReference type="Gene3D" id="1.10.10.630">
    <property type="entry name" value="DnaD domain-like"/>
    <property type="match status" value="1"/>
</dbReference>
<dbReference type="InterPro" id="IPR053162">
    <property type="entry name" value="DnaD"/>
</dbReference>
<dbReference type="AlphaFoldDB" id="A0A0R2D0K3"/>
<feature type="region of interest" description="Disordered" evidence="2">
    <location>
        <begin position="219"/>
        <end position="266"/>
    </location>
</feature>
<dbReference type="InterPro" id="IPR053843">
    <property type="entry name" value="DnaD_N"/>
</dbReference>
<dbReference type="EMBL" id="AYZD01000001">
    <property type="protein sequence ID" value="KRM97501.1"/>
    <property type="molecule type" value="Genomic_DNA"/>
</dbReference>
<feature type="compositionally biased region" description="Basic and acidic residues" evidence="2">
    <location>
        <begin position="221"/>
        <end position="236"/>
    </location>
</feature>
<dbReference type="NCBIfam" id="TIGR01446">
    <property type="entry name" value="DnaD_dom"/>
    <property type="match status" value="1"/>
</dbReference>
<evidence type="ECO:0000313" key="5">
    <source>
        <dbReference type="EMBL" id="KRM97501.1"/>
    </source>
</evidence>
<dbReference type="PATRIC" id="fig|1423725.3.peg.1584"/>
<dbReference type="InterPro" id="IPR006343">
    <property type="entry name" value="DnaB/C_C"/>
</dbReference>
<comment type="caution">
    <text evidence="5">The sequence shown here is derived from an EMBL/GenBank/DDBJ whole genome shotgun (WGS) entry which is preliminary data.</text>
</comment>
<dbReference type="PANTHER" id="PTHR37293:SF6">
    <property type="entry name" value="DNA REPLICATION PROTEIN DNAD"/>
    <property type="match status" value="1"/>
</dbReference>
<keyword evidence="6" id="KW-1185">Reference proteome</keyword>
<gene>
    <name evidence="5" type="ORF">FC19_GL001542</name>
</gene>
<dbReference type="InterPro" id="IPR034829">
    <property type="entry name" value="DnaD-like_sf"/>
</dbReference>
<feature type="compositionally biased region" description="Basic and acidic residues" evidence="2">
    <location>
        <begin position="243"/>
        <end position="260"/>
    </location>
</feature>
<feature type="domain" description="DnaB/C C-terminal" evidence="3">
    <location>
        <begin position="152"/>
        <end position="224"/>
    </location>
</feature>
<dbReference type="SUPFAM" id="SSF158499">
    <property type="entry name" value="DnaD domain-like"/>
    <property type="match status" value="1"/>
</dbReference>
<protein>
    <submittedName>
        <fullName evidence="5">DNA replication protein dnaD</fullName>
    </submittedName>
</protein>
<dbReference type="Pfam" id="PF07261">
    <property type="entry name" value="DnaB_2"/>
    <property type="match status" value="1"/>
</dbReference>
<dbReference type="PANTHER" id="PTHR37293">
    <property type="entry name" value="PHAGE REPLICATION PROTEIN-RELATED"/>
    <property type="match status" value="1"/>
</dbReference>
<proteinExistence type="inferred from homology"/>
<reference evidence="5 6" key="1">
    <citation type="journal article" date="2015" name="Genome Announc.">
        <title>Expanding the biotechnology potential of lactobacilli through comparative genomics of 213 strains and associated genera.</title>
        <authorList>
            <person name="Sun Z."/>
            <person name="Harris H.M."/>
            <person name="McCann A."/>
            <person name="Guo C."/>
            <person name="Argimon S."/>
            <person name="Zhang W."/>
            <person name="Yang X."/>
            <person name="Jeffery I.B."/>
            <person name="Cooney J.C."/>
            <person name="Kagawa T.F."/>
            <person name="Liu W."/>
            <person name="Song Y."/>
            <person name="Salvetti E."/>
            <person name="Wrobel A."/>
            <person name="Rasinkangas P."/>
            <person name="Parkhill J."/>
            <person name="Rea M.C."/>
            <person name="O'Sullivan O."/>
            <person name="Ritari J."/>
            <person name="Douillard F.P."/>
            <person name="Paul Ross R."/>
            <person name="Yang R."/>
            <person name="Briner A.E."/>
            <person name="Felis G.E."/>
            <person name="de Vos W.M."/>
            <person name="Barrangou R."/>
            <person name="Klaenhammer T.R."/>
            <person name="Caufield P.W."/>
            <person name="Cui Y."/>
            <person name="Zhang H."/>
            <person name="O'Toole P.W."/>
        </authorList>
    </citation>
    <scope>NUCLEOTIDE SEQUENCE [LARGE SCALE GENOMIC DNA]</scope>
    <source>
        <strain evidence="5 6">DSM 21051</strain>
    </source>
</reference>
<evidence type="ECO:0000313" key="6">
    <source>
        <dbReference type="Proteomes" id="UP000051015"/>
    </source>
</evidence>
<dbReference type="Gene3D" id="1.10.10.10">
    <property type="entry name" value="Winged helix-like DNA-binding domain superfamily/Winged helix DNA-binding domain"/>
    <property type="match status" value="1"/>
</dbReference>
<dbReference type="Proteomes" id="UP000051015">
    <property type="component" value="Unassembled WGS sequence"/>
</dbReference>
<name>A0A0R2D0K3_9LACO</name>
<feature type="domain" description="DnaD N-terminal" evidence="4">
    <location>
        <begin position="39"/>
        <end position="137"/>
    </location>
</feature>
<dbReference type="Pfam" id="PF21984">
    <property type="entry name" value="DnaD_N"/>
    <property type="match status" value="1"/>
</dbReference>
<accession>A0A0R2D0K3</accession>
<organism evidence="5 6">
    <name type="scientific">Liquorilactobacillus aquaticus DSM 21051</name>
    <dbReference type="NCBI Taxonomy" id="1423725"/>
    <lineage>
        <taxon>Bacteria</taxon>
        <taxon>Bacillati</taxon>
        <taxon>Bacillota</taxon>
        <taxon>Bacilli</taxon>
        <taxon>Lactobacillales</taxon>
        <taxon>Lactobacillaceae</taxon>
        <taxon>Liquorilactobacillus</taxon>
    </lineage>
</organism>
<comment type="similarity">
    <text evidence="1">Belongs to the DnaB/DnaD family.</text>
</comment>
<evidence type="ECO:0000259" key="3">
    <source>
        <dbReference type="Pfam" id="PF07261"/>
    </source>
</evidence>
<sequence>MIKNILAAFFIVIIFLTKRMETKMDKIFQAYLHEGQMTVSNLILHNYHSLGMDDSEFVLYLQIDSFIQKGEPFPAIEKIAEKMGKSPAAVYQMLHRLIEKKLMEIKTVSDDAGKKQDVYQFDLLFEKLLTKKHQEEEIQLNSKSEVNRDKVFSSIEVEFGRSLSPIELETINLWLNEDHYDPALILLALREAVLNQAYSLKYIDRVLLNWERQHIKTAQDVQREKQKMRQRKENEGFKNNQSKQEKDKPDIPLYHWSDDPKDGDEN</sequence>
<evidence type="ECO:0000259" key="4">
    <source>
        <dbReference type="Pfam" id="PF21984"/>
    </source>
</evidence>
<evidence type="ECO:0000256" key="1">
    <source>
        <dbReference type="ARBA" id="ARBA00093462"/>
    </source>
</evidence>